<organism evidence="2 3">
    <name type="scientific">Streptosporangium longisporum</name>
    <dbReference type="NCBI Taxonomy" id="46187"/>
    <lineage>
        <taxon>Bacteria</taxon>
        <taxon>Bacillati</taxon>
        <taxon>Actinomycetota</taxon>
        <taxon>Actinomycetes</taxon>
        <taxon>Streptosporangiales</taxon>
        <taxon>Streptosporangiaceae</taxon>
        <taxon>Streptosporangium</taxon>
    </lineage>
</organism>
<reference evidence="2 3" key="1">
    <citation type="journal article" date="2019" name="Int. J. Syst. Evol. Microbiol.">
        <title>The Global Catalogue of Microorganisms (GCM) 10K type strain sequencing project: providing services to taxonomists for standard genome sequencing and annotation.</title>
        <authorList>
            <consortium name="The Broad Institute Genomics Platform"/>
            <consortium name="The Broad Institute Genome Sequencing Center for Infectious Disease"/>
            <person name="Wu L."/>
            <person name="Ma J."/>
        </authorList>
    </citation>
    <scope>NUCLEOTIDE SEQUENCE [LARGE SCALE GENOMIC DNA]</scope>
    <source>
        <strain evidence="2 3">JCM 3106</strain>
    </source>
</reference>
<keyword evidence="3" id="KW-1185">Reference proteome</keyword>
<dbReference type="RefSeq" id="WP_344888530.1">
    <property type="nucleotide sequence ID" value="NZ_BAAAWD010000004.1"/>
</dbReference>
<dbReference type="EMBL" id="BAAAWD010000004">
    <property type="protein sequence ID" value="GAA2990741.1"/>
    <property type="molecule type" value="Genomic_DNA"/>
</dbReference>
<feature type="compositionally biased region" description="Basic residues" evidence="1">
    <location>
        <begin position="410"/>
        <end position="419"/>
    </location>
</feature>
<proteinExistence type="predicted"/>
<sequence length="674" mass="71746">MVSAPTRDIGGLDAGLYGYLYADMLEIIPDLMWPTSIQTYARMRHDPQLAAILAAYTLPIRRATWAVDPAGCRDEVVQLVADDLGLPILGTDTGPSGARRRGVRWSEHIRLALLSLTYGFSPFERRYEIRDGLARLINLGERLPHTVRAIDLHRDGTLKSISQEHAVSTPIPADRLLWYAHEREGATWTGRSVLRPAYGAWLLKHEIWRVHATSIRRFGMGVPSVEAPPGATPAQVAESQRLASAMRAGDTAGVGLPPGFRLAITGMTGSVPDAMEFVRYLDQQMSKMALAGLLDLGDTRNGSRALGDSLLELFFLSLQAVADELADTATLGAVVPSVDLNWGDTEPAPRVVATDVGQRHEVNAEALDLLISSGAITPDAELEAYVRGAWRLPQRATPAPPQPPPAPVQARRRTARARSVRAAGSEDGGHRQLTLIEADSGMDPDAIQAVWADALTQLLADWAGISAAWRSDLAEQIRGIIDAGDLADLANLVLDPGAAIQLLGAAMVAVAEQSAAQMVGEAASQGVDVDQPPVNEPHLLALAQALGGLLASNLASAGAREAIRRATADASGEDVAAAVTDHLAGLSDAWLREQLGGALSAAQSDGRFAVLDAAPEATYYASEVLDVNTCPKCLEIDGQEFADLAEAKATYITGGYLNCDGRLRCRGIVATVWT</sequence>
<name>A0ABN3XRR4_9ACTN</name>
<feature type="region of interest" description="Disordered" evidence="1">
    <location>
        <begin position="394"/>
        <end position="428"/>
    </location>
</feature>
<dbReference type="InterPro" id="IPR009279">
    <property type="entry name" value="Portal_Mu"/>
</dbReference>
<evidence type="ECO:0000256" key="1">
    <source>
        <dbReference type="SAM" id="MobiDB-lite"/>
    </source>
</evidence>
<protein>
    <submittedName>
        <fullName evidence="2">Uncharacterized protein</fullName>
    </submittedName>
</protein>
<gene>
    <name evidence="2" type="ORF">GCM10017559_08510</name>
</gene>
<comment type="caution">
    <text evidence="2">The sequence shown here is derived from an EMBL/GenBank/DDBJ whole genome shotgun (WGS) entry which is preliminary data.</text>
</comment>
<accession>A0ABN3XRR4</accession>
<evidence type="ECO:0000313" key="2">
    <source>
        <dbReference type="EMBL" id="GAA2990741.1"/>
    </source>
</evidence>
<dbReference type="Proteomes" id="UP001499930">
    <property type="component" value="Unassembled WGS sequence"/>
</dbReference>
<feature type="compositionally biased region" description="Pro residues" evidence="1">
    <location>
        <begin position="398"/>
        <end position="407"/>
    </location>
</feature>
<evidence type="ECO:0000313" key="3">
    <source>
        <dbReference type="Proteomes" id="UP001499930"/>
    </source>
</evidence>
<dbReference type="Pfam" id="PF06074">
    <property type="entry name" value="Portal_Mu"/>
    <property type="match status" value="1"/>
</dbReference>